<name>H0QVL3_9ACTN</name>
<dbReference type="Pfam" id="PF02361">
    <property type="entry name" value="CbiQ"/>
    <property type="match status" value="1"/>
</dbReference>
<keyword evidence="3 5" id="KW-1133">Transmembrane helix</keyword>
<evidence type="ECO:0000256" key="1">
    <source>
        <dbReference type="ARBA" id="ARBA00004141"/>
    </source>
</evidence>
<comment type="caution">
    <text evidence="6">The sequence shown here is derived from an EMBL/GenBank/DDBJ whole genome shotgun (WGS) entry which is preliminary data.</text>
</comment>
<dbReference type="OrthoDB" id="4640601at2"/>
<feature type="transmembrane region" description="Helical" evidence="5">
    <location>
        <begin position="46"/>
        <end position="65"/>
    </location>
</feature>
<dbReference type="PANTHER" id="PTHR33514">
    <property type="entry name" value="PROTEIN ABCI12, CHLOROPLASTIC"/>
    <property type="match status" value="1"/>
</dbReference>
<keyword evidence="4 5" id="KW-0472">Membrane</keyword>
<evidence type="ECO:0000256" key="2">
    <source>
        <dbReference type="ARBA" id="ARBA00022692"/>
    </source>
</evidence>
<feature type="transmembrane region" description="Helical" evidence="5">
    <location>
        <begin position="232"/>
        <end position="250"/>
    </location>
</feature>
<evidence type="ECO:0000256" key="5">
    <source>
        <dbReference type="SAM" id="Phobius"/>
    </source>
</evidence>
<proteinExistence type="predicted"/>
<feature type="transmembrane region" description="Helical" evidence="5">
    <location>
        <begin position="71"/>
        <end position="90"/>
    </location>
</feature>
<organism evidence="6 7">
    <name type="scientific">Gordonia effusa NBRC 100432</name>
    <dbReference type="NCBI Taxonomy" id="1077974"/>
    <lineage>
        <taxon>Bacteria</taxon>
        <taxon>Bacillati</taxon>
        <taxon>Actinomycetota</taxon>
        <taxon>Actinomycetes</taxon>
        <taxon>Mycobacteriales</taxon>
        <taxon>Gordoniaceae</taxon>
        <taxon>Gordonia</taxon>
    </lineage>
</organism>
<dbReference type="GO" id="GO:0005886">
    <property type="term" value="C:plasma membrane"/>
    <property type="evidence" value="ECO:0007669"/>
    <property type="project" value="UniProtKB-ARBA"/>
</dbReference>
<feature type="transmembrane region" description="Helical" evidence="5">
    <location>
        <begin position="102"/>
        <end position="123"/>
    </location>
</feature>
<feature type="transmembrane region" description="Helical" evidence="5">
    <location>
        <begin position="20"/>
        <end position="39"/>
    </location>
</feature>
<dbReference type="RefSeq" id="WP_007316157.1">
    <property type="nucleotide sequence ID" value="NZ_BAEH01000015.1"/>
</dbReference>
<keyword evidence="2 5" id="KW-0812">Transmembrane</keyword>
<dbReference type="EMBL" id="BAEH01000015">
    <property type="protein sequence ID" value="GAB16819.1"/>
    <property type="molecule type" value="Genomic_DNA"/>
</dbReference>
<dbReference type="PANTHER" id="PTHR33514:SF13">
    <property type="entry name" value="PROTEIN ABCI12, CHLOROPLASTIC"/>
    <property type="match status" value="1"/>
</dbReference>
<keyword evidence="7" id="KW-1185">Reference proteome</keyword>
<dbReference type="CDD" id="cd16914">
    <property type="entry name" value="EcfT"/>
    <property type="match status" value="1"/>
</dbReference>
<dbReference type="InterPro" id="IPR003339">
    <property type="entry name" value="ABC/ECF_trnsptr_transmembrane"/>
</dbReference>
<accession>H0QVL3</accession>
<dbReference type="STRING" id="1077974.GOEFS_015_00160"/>
<dbReference type="Proteomes" id="UP000035034">
    <property type="component" value="Unassembled WGS sequence"/>
</dbReference>
<evidence type="ECO:0000313" key="7">
    <source>
        <dbReference type="Proteomes" id="UP000035034"/>
    </source>
</evidence>
<evidence type="ECO:0000313" key="6">
    <source>
        <dbReference type="EMBL" id="GAB16819.1"/>
    </source>
</evidence>
<sequence length="251" mass="26611">MTMRTVPLRQVPGDSMIHRLWAGTKLGIVAILGIMTWVLPSWPALGFVAGVVIVTAIVAGIPLGAIPRPPWWIWGLLALGTATSASFNGLDGALVFLRASVLALVVVAMSVLVIWTTAMADIAPALASLMRPLRWLRLPVDEWAVAIALCLRGMPMLIDELRILRAAYRLRPSSKASETVAHPSAQTAVFDMVTAAMSNALRRSAEMAEAITARGGTGSLVAYQSGPHRRDAVALTVVVIACAAVITASFL</sequence>
<dbReference type="AlphaFoldDB" id="H0QVL3"/>
<dbReference type="eggNOG" id="COG0619">
    <property type="taxonomic scope" value="Bacteria"/>
</dbReference>
<protein>
    <submittedName>
        <fullName evidence="6">Putative ABC transporter permease protein</fullName>
    </submittedName>
</protein>
<evidence type="ECO:0000256" key="4">
    <source>
        <dbReference type="ARBA" id="ARBA00023136"/>
    </source>
</evidence>
<gene>
    <name evidence="6" type="ORF">GOEFS_015_00160</name>
</gene>
<evidence type="ECO:0000256" key="3">
    <source>
        <dbReference type="ARBA" id="ARBA00022989"/>
    </source>
</evidence>
<reference evidence="6 7" key="1">
    <citation type="submission" date="2011-12" db="EMBL/GenBank/DDBJ databases">
        <title>Whole genome shotgun sequence of Gordonia effusa NBRC 100432.</title>
        <authorList>
            <person name="Yoshida I."/>
            <person name="Takarada H."/>
            <person name="Hosoyama A."/>
            <person name="Tsuchikane K."/>
            <person name="Katsumata H."/>
            <person name="Yamazaki S."/>
            <person name="Fujita N."/>
        </authorList>
    </citation>
    <scope>NUCLEOTIDE SEQUENCE [LARGE SCALE GENOMIC DNA]</scope>
    <source>
        <strain evidence="6 7">NBRC 100432</strain>
    </source>
</reference>
<comment type="subcellular location">
    <subcellularLocation>
        <location evidence="1">Membrane</location>
        <topology evidence="1">Multi-pass membrane protein</topology>
    </subcellularLocation>
</comment>